<dbReference type="AlphaFoldDB" id="A0A1D7U4G4"/>
<gene>
    <name evidence="3" type="ORF">BHK69_19085</name>
</gene>
<sequence>MYNTDIPTRAELPTSAQLLRSTAIAIVAAAGILVTIVLPAEYAIDPTGIGRALKLTSMGEIKTQLANEAERDRLKDQQTPPSSAPATPAPDQRSSLFGSVLAGLFVSHAQAGERIVIAQAPASRTDETIITLKPTEGVEYKLMMKQGAKVDFTWAAKGGAVNYDMHGTPAGGGKEKSYKNGRGSAGEQGVLTAESDGAHGWFWRNRGSTDVTITLKTTGAYVEIKRII</sequence>
<feature type="compositionally biased region" description="Low complexity" evidence="1">
    <location>
        <begin position="79"/>
        <end position="90"/>
    </location>
</feature>
<dbReference type="STRING" id="1526658.BHK69_19085"/>
<organism evidence="3 4">
    <name type="scientific">Bosea vaviloviae</name>
    <dbReference type="NCBI Taxonomy" id="1526658"/>
    <lineage>
        <taxon>Bacteria</taxon>
        <taxon>Pseudomonadati</taxon>
        <taxon>Pseudomonadota</taxon>
        <taxon>Alphaproteobacteria</taxon>
        <taxon>Hyphomicrobiales</taxon>
        <taxon>Boseaceae</taxon>
        <taxon>Bosea</taxon>
    </lineage>
</organism>
<protein>
    <submittedName>
        <fullName evidence="3">Transmembrane anchor protein</fullName>
    </submittedName>
</protein>
<reference evidence="3 4" key="1">
    <citation type="journal article" date="2015" name="Antonie Van Leeuwenhoek">
        <title>Bosea vaviloviae sp. nov., a new species of slow-growing rhizobia isolated from nodules of the relict species Vavilovia formosa (Stev.) Fed.</title>
        <authorList>
            <person name="Safronova V.I."/>
            <person name="Kuznetsova I.G."/>
            <person name="Sazanova A.L."/>
            <person name="Kimeklis A.K."/>
            <person name="Belimov A.A."/>
            <person name="Andronov E.E."/>
            <person name="Pinaev A.G."/>
            <person name="Chizhevskaya E.P."/>
            <person name="Pukhaev A.R."/>
            <person name="Popov K.P."/>
            <person name="Willems A."/>
            <person name="Tikhonovich I.A."/>
        </authorList>
    </citation>
    <scope>NUCLEOTIDE SEQUENCE [LARGE SCALE GENOMIC DNA]</scope>
    <source>
        <strain evidence="3 4">Vaf18</strain>
    </source>
</reference>
<name>A0A1D7U4G4_9HYPH</name>
<dbReference type="EMBL" id="CP017147">
    <property type="protein sequence ID" value="AOO82266.1"/>
    <property type="molecule type" value="Genomic_DNA"/>
</dbReference>
<evidence type="ECO:0000256" key="2">
    <source>
        <dbReference type="SAM" id="Phobius"/>
    </source>
</evidence>
<keyword evidence="2" id="KW-1133">Transmembrane helix</keyword>
<evidence type="ECO:0000313" key="3">
    <source>
        <dbReference type="EMBL" id="AOO82266.1"/>
    </source>
</evidence>
<evidence type="ECO:0000313" key="4">
    <source>
        <dbReference type="Proteomes" id="UP000094969"/>
    </source>
</evidence>
<keyword evidence="4" id="KW-1185">Reference proteome</keyword>
<feature type="region of interest" description="Disordered" evidence="1">
    <location>
        <begin position="70"/>
        <end position="92"/>
    </location>
</feature>
<dbReference type="Proteomes" id="UP000094969">
    <property type="component" value="Chromosome"/>
</dbReference>
<accession>A0A1D7U4G4</accession>
<feature type="transmembrane region" description="Helical" evidence="2">
    <location>
        <begin position="23"/>
        <end position="44"/>
    </location>
</feature>
<dbReference type="OrthoDB" id="952847at2"/>
<evidence type="ECO:0000256" key="1">
    <source>
        <dbReference type="SAM" id="MobiDB-lite"/>
    </source>
</evidence>
<dbReference type="KEGG" id="bvv:BHK69_19085"/>
<dbReference type="RefSeq" id="WP_069691476.1">
    <property type="nucleotide sequence ID" value="NZ_CP017147.1"/>
</dbReference>
<keyword evidence="2 3" id="KW-0812">Transmembrane</keyword>
<keyword evidence="2" id="KW-0472">Membrane</keyword>
<proteinExistence type="predicted"/>